<keyword evidence="6 7" id="KW-0961">Cell wall biogenesis/degradation</keyword>
<feature type="active site" description="Proton donor/acceptor" evidence="7">
    <location>
        <position position="245"/>
    </location>
</feature>
<dbReference type="PROSITE" id="PS52029">
    <property type="entry name" value="LD_TPASE"/>
    <property type="match status" value="1"/>
</dbReference>
<feature type="active site" description="Nucleophile" evidence="7">
    <location>
        <position position="261"/>
    </location>
</feature>
<dbReference type="GO" id="GO:0008360">
    <property type="term" value="P:regulation of cell shape"/>
    <property type="evidence" value="ECO:0007669"/>
    <property type="project" value="UniProtKB-UniRule"/>
</dbReference>
<sequence length="306" mass="35435">MMTLKIILKNIVMLVLFLLIPSVISSQKIIKKSQTENYLLNNSVKSIVVSKDIIVSNYFQYLDSIVKNSNIDANYKLTEHLLIRFNPWIIDTLVTTDYYKMMEKDSFVYNQKEQIVLRKGSLLLIPNSLAVLELLNTFKKTYLDINVPEFKLRIVQDSIELFEFPIRVGRNEKKYLKMGDRITDLRTKLGIGTIVGHVKDPDYYNPANGQQYYLTRRDDDKVTKLPQIPWLETEINGVRNGQLIHPTTNPNTLSKSYSNGCIGTGEGDAWIIYYYAPINTKVIIRYNLKRINKEGDTLTLKNIYGY</sequence>
<keyword evidence="10" id="KW-1185">Reference proteome</keyword>
<dbReference type="GO" id="GO:0009252">
    <property type="term" value="P:peptidoglycan biosynthetic process"/>
    <property type="evidence" value="ECO:0007669"/>
    <property type="project" value="UniProtKB-UniPathway"/>
</dbReference>
<name>A0A238VEK6_9FLAO</name>
<evidence type="ECO:0000259" key="8">
    <source>
        <dbReference type="PROSITE" id="PS52029"/>
    </source>
</evidence>
<dbReference type="Pfam" id="PF03734">
    <property type="entry name" value="YkuD"/>
    <property type="match status" value="1"/>
</dbReference>
<keyword evidence="3" id="KW-0808">Transferase</keyword>
<comment type="pathway">
    <text evidence="1 7">Cell wall biogenesis; peptidoglycan biosynthesis.</text>
</comment>
<dbReference type="AlphaFoldDB" id="A0A238VEK6"/>
<gene>
    <name evidence="9" type="ORF">SAMN04488111_0377</name>
</gene>
<evidence type="ECO:0000256" key="1">
    <source>
        <dbReference type="ARBA" id="ARBA00004752"/>
    </source>
</evidence>
<evidence type="ECO:0000256" key="4">
    <source>
        <dbReference type="ARBA" id="ARBA00022960"/>
    </source>
</evidence>
<protein>
    <submittedName>
        <fullName evidence="9">L,D-transpeptidase catalytic domain</fullName>
    </submittedName>
</protein>
<keyword evidence="5 7" id="KW-0573">Peptidoglycan synthesis</keyword>
<dbReference type="EMBL" id="FZNX01000001">
    <property type="protein sequence ID" value="SNR32835.1"/>
    <property type="molecule type" value="Genomic_DNA"/>
</dbReference>
<dbReference type="InterPro" id="IPR005490">
    <property type="entry name" value="LD_TPept_cat_dom"/>
</dbReference>
<dbReference type="CDD" id="cd16913">
    <property type="entry name" value="YkuD_like"/>
    <property type="match status" value="1"/>
</dbReference>
<proteinExistence type="inferred from homology"/>
<accession>A0A238VEK6</accession>
<evidence type="ECO:0000256" key="6">
    <source>
        <dbReference type="ARBA" id="ARBA00023316"/>
    </source>
</evidence>
<dbReference type="UniPathway" id="UPA00219"/>
<evidence type="ECO:0000256" key="5">
    <source>
        <dbReference type="ARBA" id="ARBA00022984"/>
    </source>
</evidence>
<organism evidence="9 10">
    <name type="scientific">Lutibacter flavus</name>
    <dbReference type="NCBI Taxonomy" id="691689"/>
    <lineage>
        <taxon>Bacteria</taxon>
        <taxon>Pseudomonadati</taxon>
        <taxon>Bacteroidota</taxon>
        <taxon>Flavobacteriia</taxon>
        <taxon>Flavobacteriales</taxon>
        <taxon>Flavobacteriaceae</taxon>
        <taxon>Lutibacter</taxon>
    </lineage>
</organism>
<evidence type="ECO:0000313" key="10">
    <source>
        <dbReference type="Proteomes" id="UP000198412"/>
    </source>
</evidence>
<reference evidence="10" key="1">
    <citation type="submission" date="2017-06" db="EMBL/GenBank/DDBJ databases">
        <authorList>
            <person name="Varghese N."/>
            <person name="Submissions S."/>
        </authorList>
    </citation>
    <scope>NUCLEOTIDE SEQUENCE [LARGE SCALE GENOMIC DNA]</scope>
    <source>
        <strain evidence="10">DSM 27993</strain>
    </source>
</reference>
<dbReference type="GO" id="GO:0004180">
    <property type="term" value="F:carboxypeptidase activity"/>
    <property type="evidence" value="ECO:0007669"/>
    <property type="project" value="UniProtKB-ARBA"/>
</dbReference>
<evidence type="ECO:0000256" key="7">
    <source>
        <dbReference type="PROSITE-ProRule" id="PRU01373"/>
    </source>
</evidence>
<dbReference type="GO" id="GO:0071555">
    <property type="term" value="P:cell wall organization"/>
    <property type="evidence" value="ECO:0007669"/>
    <property type="project" value="UniProtKB-UniRule"/>
</dbReference>
<dbReference type="OrthoDB" id="9787225at2"/>
<dbReference type="Proteomes" id="UP000198412">
    <property type="component" value="Unassembled WGS sequence"/>
</dbReference>
<keyword evidence="4 7" id="KW-0133">Cell shape</keyword>
<dbReference type="SUPFAM" id="SSF141523">
    <property type="entry name" value="L,D-transpeptidase catalytic domain-like"/>
    <property type="match status" value="1"/>
</dbReference>
<evidence type="ECO:0000256" key="2">
    <source>
        <dbReference type="ARBA" id="ARBA00005992"/>
    </source>
</evidence>
<dbReference type="RefSeq" id="WP_089376732.1">
    <property type="nucleotide sequence ID" value="NZ_FZNX01000001.1"/>
</dbReference>
<dbReference type="Gene3D" id="2.40.440.10">
    <property type="entry name" value="L,D-transpeptidase catalytic domain-like"/>
    <property type="match status" value="1"/>
</dbReference>
<evidence type="ECO:0000313" key="9">
    <source>
        <dbReference type="EMBL" id="SNR32835.1"/>
    </source>
</evidence>
<dbReference type="GO" id="GO:0016740">
    <property type="term" value="F:transferase activity"/>
    <property type="evidence" value="ECO:0007669"/>
    <property type="project" value="UniProtKB-KW"/>
</dbReference>
<evidence type="ECO:0000256" key="3">
    <source>
        <dbReference type="ARBA" id="ARBA00022679"/>
    </source>
</evidence>
<dbReference type="InterPro" id="IPR038063">
    <property type="entry name" value="Transpep_catalytic_dom"/>
</dbReference>
<comment type="similarity">
    <text evidence="2">Belongs to the YkuD family.</text>
</comment>
<feature type="domain" description="L,D-TPase catalytic" evidence="8">
    <location>
        <begin position="141"/>
        <end position="285"/>
    </location>
</feature>